<sequence>MYDYITPELLAELFDLEDDQPDAVSVFGPIPIAPDIVGEAMGIVFGSVRFVVFFASPLALADGDPDYLQQTVNSWAGGYVPQADARVVKFLRAEADRATMFEPEHWPLPQPQAIWQFIEVLSEALVAHAEHLPQVPEYFFIPQAASLDSLYNRMARNFERGQFPVRFRCVTRPAADEGGFYGYQRA</sequence>
<evidence type="ECO:0000313" key="2">
    <source>
        <dbReference type="Proteomes" id="UP001162811"/>
    </source>
</evidence>
<protein>
    <submittedName>
        <fullName evidence="1">Uncharacterized protein</fullName>
    </submittedName>
</protein>
<evidence type="ECO:0000313" key="1">
    <source>
        <dbReference type="EMBL" id="MCO5396585.1"/>
    </source>
</evidence>
<keyword evidence="2" id="KW-1185">Reference proteome</keyword>
<accession>A0ABT1ADS2</accession>
<organism evidence="1 2">
    <name type="scientific">Ralstonia soli</name>
    <dbReference type="NCBI Taxonomy" id="2953896"/>
    <lineage>
        <taxon>Bacteria</taxon>
        <taxon>Pseudomonadati</taxon>
        <taxon>Pseudomonadota</taxon>
        <taxon>Betaproteobacteria</taxon>
        <taxon>Burkholderiales</taxon>
        <taxon>Burkholderiaceae</taxon>
        <taxon>Ralstonia</taxon>
    </lineage>
</organism>
<name>A0ABT1ADS2_9RALS</name>
<reference evidence="1" key="2">
    <citation type="journal article" date="2023" name="Front. Microbiol.">
        <title>Ralstonia chuxiongensis sp. nov., Ralstonia mojiangensis sp. nov., and Ralstonia soli sp. nov., isolated from tobacco fields, are three novel species in the family Burkholderiaceae.</title>
        <authorList>
            <person name="Lu C.H."/>
            <person name="Zhang Y.Y."/>
            <person name="Jiang N."/>
            <person name="Chen W."/>
            <person name="Shao X."/>
            <person name="Zhao Z.M."/>
            <person name="Lu W.L."/>
            <person name="Hu X."/>
            <person name="Xi Y.X."/>
            <person name="Zou S.Y."/>
            <person name="Wei Q.J."/>
            <person name="Lin Z.L."/>
            <person name="Gong L."/>
            <person name="Gai X.T."/>
            <person name="Zhang L.Q."/>
            <person name="Li J.Y."/>
            <person name="Jin Y."/>
            <person name="Xia Z.Y."/>
        </authorList>
    </citation>
    <scope>NUCLEOTIDE SEQUENCE</scope>
    <source>
        <strain evidence="1">21MJYT02-11</strain>
    </source>
</reference>
<gene>
    <name evidence="1" type="ORF">NG900_00045</name>
</gene>
<dbReference type="EMBL" id="JAMXHT010000001">
    <property type="protein sequence ID" value="MCO5396585.1"/>
    <property type="molecule type" value="Genomic_DNA"/>
</dbReference>
<proteinExistence type="predicted"/>
<dbReference type="Proteomes" id="UP001162811">
    <property type="component" value="Unassembled WGS sequence"/>
</dbReference>
<reference evidence="1" key="1">
    <citation type="submission" date="2022-06" db="EMBL/GenBank/DDBJ databases">
        <authorList>
            <person name="Lu C.-H."/>
        </authorList>
    </citation>
    <scope>NUCLEOTIDE SEQUENCE</scope>
    <source>
        <strain evidence="1">21MJYT02-11</strain>
    </source>
</reference>
<comment type="caution">
    <text evidence="1">The sequence shown here is derived from an EMBL/GenBank/DDBJ whole genome shotgun (WGS) entry which is preliminary data.</text>
</comment>
<dbReference type="RefSeq" id="WP_252675514.1">
    <property type="nucleotide sequence ID" value="NZ_JAMXHT010000001.1"/>
</dbReference>